<dbReference type="Proteomes" id="UP001438707">
    <property type="component" value="Unassembled WGS sequence"/>
</dbReference>
<name>A0AAW1Q1J7_9CHLO</name>
<protein>
    <recommendedName>
        <fullName evidence="4">Coiled-coil domain-containing protein 130</fullName>
    </recommendedName>
</protein>
<sequence>MSSLAAARADNFYYPPNFDPKKGGLNKQQGQHPLRERAKKLDEGILVIRFEMPFNVWCEGCQHLIGKGVRFNAEKKQIGNYHSTKIWSFSMRSPCCQTRIEVHTDPKNCEYQIVAGARRKAEAYTAKDAGTMELDDPEEAAAAARDPFTKLERGDADKRKAREAAKQLSMLVADNTLKHRDDYAINKELRRRNRGLRKEEAAQDEHRQRLNLPDTVTLAPQTEQDRQIASLVVFGNPARFDQKWQEQRRAIHHAPIFTPTASQAPSNTPAAHRRRIRLGAKLVLGDVPM</sequence>
<evidence type="ECO:0000313" key="2">
    <source>
        <dbReference type="EMBL" id="KAK9816015.1"/>
    </source>
</evidence>
<organism evidence="2 3">
    <name type="scientific">Apatococcus lobatus</name>
    <dbReference type="NCBI Taxonomy" id="904363"/>
    <lineage>
        <taxon>Eukaryota</taxon>
        <taxon>Viridiplantae</taxon>
        <taxon>Chlorophyta</taxon>
        <taxon>core chlorophytes</taxon>
        <taxon>Trebouxiophyceae</taxon>
        <taxon>Chlorellales</taxon>
        <taxon>Chlorellaceae</taxon>
        <taxon>Apatococcus</taxon>
    </lineage>
</organism>
<dbReference type="PANTHER" id="PTHR12111">
    <property type="entry name" value="SPLICING FACTOR YJU2"/>
    <property type="match status" value="1"/>
</dbReference>
<comment type="caution">
    <text evidence="2">The sequence shown here is derived from an EMBL/GenBank/DDBJ whole genome shotgun (WGS) entry which is preliminary data.</text>
</comment>
<dbReference type="Pfam" id="PF04502">
    <property type="entry name" value="Saf4_Yju2"/>
    <property type="match status" value="1"/>
</dbReference>
<evidence type="ECO:0000313" key="3">
    <source>
        <dbReference type="Proteomes" id="UP001438707"/>
    </source>
</evidence>
<dbReference type="EMBL" id="JALJOS010000098">
    <property type="protein sequence ID" value="KAK9816015.1"/>
    <property type="molecule type" value="Genomic_DNA"/>
</dbReference>
<dbReference type="AlphaFoldDB" id="A0AAW1Q1J7"/>
<accession>A0AAW1Q1J7</accession>
<dbReference type="PANTHER" id="PTHR12111:SF2">
    <property type="entry name" value="SPLICING FACTOR YJU2B-RELATED"/>
    <property type="match status" value="1"/>
</dbReference>
<dbReference type="GO" id="GO:0005684">
    <property type="term" value="C:U2-type spliceosomal complex"/>
    <property type="evidence" value="ECO:0007669"/>
    <property type="project" value="TreeGrafter"/>
</dbReference>
<proteinExistence type="inferred from homology"/>
<evidence type="ECO:0008006" key="4">
    <source>
        <dbReference type="Google" id="ProtNLM"/>
    </source>
</evidence>
<dbReference type="InterPro" id="IPR007590">
    <property type="entry name" value="Saf4/Yju2"/>
</dbReference>
<reference evidence="2 3" key="1">
    <citation type="journal article" date="2024" name="Nat. Commun.">
        <title>Phylogenomics reveals the evolutionary origins of lichenization in chlorophyte algae.</title>
        <authorList>
            <person name="Puginier C."/>
            <person name="Libourel C."/>
            <person name="Otte J."/>
            <person name="Skaloud P."/>
            <person name="Haon M."/>
            <person name="Grisel S."/>
            <person name="Petersen M."/>
            <person name="Berrin J.G."/>
            <person name="Delaux P.M."/>
            <person name="Dal Grande F."/>
            <person name="Keller J."/>
        </authorList>
    </citation>
    <scope>NUCLEOTIDE SEQUENCE [LARGE SCALE GENOMIC DNA]</scope>
    <source>
        <strain evidence="2 3">SAG 2145</strain>
    </source>
</reference>
<dbReference type="GO" id="GO:0000398">
    <property type="term" value="P:mRNA splicing, via spliceosome"/>
    <property type="evidence" value="ECO:0007669"/>
    <property type="project" value="InterPro"/>
</dbReference>
<keyword evidence="3" id="KW-1185">Reference proteome</keyword>
<dbReference type="GO" id="GO:0071014">
    <property type="term" value="C:post-mRNA release spliceosomal complex"/>
    <property type="evidence" value="ECO:0007669"/>
    <property type="project" value="TreeGrafter"/>
</dbReference>
<evidence type="ECO:0000256" key="1">
    <source>
        <dbReference type="ARBA" id="ARBA00005595"/>
    </source>
</evidence>
<gene>
    <name evidence="2" type="ORF">WJX74_011065</name>
</gene>
<comment type="similarity">
    <text evidence="1">Belongs to the CWC16 family.</text>
</comment>